<dbReference type="AlphaFoldDB" id="A0A845LF70"/>
<evidence type="ECO:0008006" key="3">
    <source>
        <dbReference type="Google" id="ProtNLM"/>
    </source>
</evidence>
<dbReference type="PANTHER" id="PTHR34374">
    <property type="entry name" value="LARGE RIBOSOMAL RNA SUBUNIT ACCUMULATION PROTEIN YCED HOMOLOG 1, CHLOROPLASTIC"/>
    <property type="match status" value="1"/>
</dbReference>
<dbReference type="InterPro" id="IPR003772">
    <property type="entry name" value="YceD"/>
</dbReference>
<comment type="caution">
    <text evidence="1">The sequence shown here is derived from an EMBL/GenBank/DDBJ whole genome shotgun (WGS) entry which is preliminary data.</text>
</comment>
<proteinExistence type="predicted"/>
<organism evidence="1 2">
    <name type="scientific">Heliomicrobium gestii</name>
    <name type="common">Heliobacterium gestii</name>
    <dbReference type="NCBI Taxonomy" id="2699"/>
    <lineage>
        <taxon>Bacteria</taxon>
        <taxon>Bacillati</taxon>
        <taxon>Bacillota</taxon>
        <taxon>Clostridia</taxon>
        <taxon>Eubacteriales</taxon>
        <taxon>Heliobacteriaceae</taxon>
        <taxon>Heliomicrobium</taxon>
    </lineage>
</organism>
<dbReference type="OrthoDB" id="9790372at2"/>
<dbReference type="Pfam" id="PF02620">
    <property type="entry name" value="YceD"/>
    <property type="match status" value="1"/>
</dbReference>
<sequence>MQVDRGLLLKVRERNLTVPLTGQWRDETDLGGDLRLEGAVDVDGLLSREEGGYRFRGSLTTRVVGACDRCMTPVNMELHVPVEATFTTAPETDASEEAEPVGEVPNYPLEKDGELDLSPAFHESLIFALPMKVLCQEDCLGLCPRCGALLAQGPCGCSDEPVDPRLSPLQALLSGKGRSET</sequence>
<dbReference type="Proteomes" id="UP000471031">
    <property type="component" value="Unassembled WGS sequence"/>
</dbReference>
<dbReference type="PANTHER" id="PTHR34374:SF1">
    <property type="entry name" value="LARGE RIBOSOMAL RNA SUBUNIT ACCUMULATION PROTEIN YCED HOMOLOG 1, CHLOROPLASTIC"/>
    <property type="match status" value="1"/>
</dbReference>
<name>A0A845LF70_HELGE</name>
<reference evidence="1 2" key="1">
    <citation type="submission" date="2020-01" db="EMBL/GenBank/DDBJ databases">
        <title>Whole genome sequence of Heliobacterium gestii DSM 11169.</title>
        <authorList>
            <person name="Kyndt J.A."/>
            <person name="Meyer T.E."/>
        </authorList>
    </citation>
    <scope>NUCLEOTIDE SEQUENCE [LARGE SCALE GENOMIC DNA]</scope>
    <source>
        <strain evidence="1 2">DSM 11169</strain>
    </source>
</reference>
<keyword evidence="2" id="KW-1185">Reference proteome</keyword>
<gene>
    <name evidence="1" type="ORF">GTO89_10910</name>
</gene>
<dbReference type="EMBL" id="WXEX01000008">
    <property type="protein sequence ID" value="MZP43550.1"/>
    <property type="molecule type" value="Genomic_DNA"/>
</dbReference>
<evidence type="ECO:0000313" key="2">
    <source>
        <dbReference type="Proteomes" id="UP000471031"/>
    </source>
</evidence>
<dbReference type="RefSeq" id="WP_161262107.1">
    <property type="nucleotide sequence ID" value="NZ_JAFBDC010000007.1"/>
</dbReference>
<protein>
    <recommendedName>
        <fullName evidence="3">DUF177 domain-containing protein</fullName>
    </recommendedName>
</protein>
<accession>A0A845LF70</accession>
<evidence type="ECO:0000313" key="1">
    <source>
        <dbReference type="EMBL" id="MZP43550.1"/>
    </source>
</evidence>